<name>A0AAW0E1G6_9AGAR</name>
<gene>
    <name evidence="1" type="ORF">VNI00_001524</name>
</gene>
<dbReference type="AlphaFoldDB" id="A0AAW0E1G6"/>
<dbReference type="Proteomes" id="UP001383192">
    <property type="component" value="Unassembled WGS sequence"/>
</dbReference>
<dbReference type="EMBL" id="JAYKXP010000004">
    <property type="protein sequence ID" value="KAK7058900.1"/>
    <property type="molecule type" value="Genomic_DNA"/>
</dbReference>
<proteinExistence type="predicted"/>
<reference evidence="1 2" key="1">
    <citation type="submission" date="2024-01" db="EMBL/GenBank/DDBJ databases">
        <title>A draft genome for a cacao thread blight-causing isolate of Paramarasmius palmivorus.</title>
        <authorList>
            <person name="Baruah I.K."/>
            <person name="Bukari Y."/>
            <person name="Amoako-Attah I."/>
            <person name="Meinhardt L.W."/>
            <person name="Bailey B.A."/>
            <person name="Cohen S.P."/>
        </authorList>
    </citation>
    <scope>NUCLEOTIDE SEQUENCE [LARGE SCALE GENOMIC DNA]</scope>
    <source>
        <strain evidence="1 2">GH-12</strain>
    </source>
</reference>
<evidence type="ECO:0000313" key="1">
    <source>
        <dbReference type="EMBL" id="KAK7058900.1"/>
    </source>
</evidence>
<comment type="caution">
    <text evidence="1">The sequence shown here is derived from an EMBL/GenBank/DDBJ whole genome shotgun (WGS) entry which is preliminary data.</text>
</comment>
<keyword evidence="2" id="KW-1185">Reference proteome</keyword>
<evidence type="ECO:0000313" key="2">
    <source>
        <dbReference type="Proteomes" id="UP001383192"/>
    </source>
</evidence>
<organism evidence="1 2">
    <name type="scientific">Paramarasmius palmivorus</name>
    <dbReference type="NCBI Taxonomy" id="297713"/>
    <lineage>
        <taxon>Eukaryota</taxon>
        <taxon>Fungi</taxon>
        <taxon>Dikarya</taxon>
        <taxon>Basidiomycota</taxon>
        <taxon>Agaricomycotina</taxon>
        <taxon>Agaricomycetes</taxon>
        <taxon>Agaricomycetidae</taxon>
        <taxon>Agaricales</taxon>
        <taxon>Marasmiineae</taxon>
        <taxon>Marasmiaceae</taxon>
        <taxon>Paramarasmius</taxon>
    </lineage>
</organism>
<sequence>MTSEGKIESDVLNNGVMYFIDPVLNWTLVNAIKCLILEIQRKEPNTPIHLEVLQIIITSPSCPKTALSLCGHHILSLISRRKKNNLSSANFDHDKIHQAIGDVIGLQQADHIDALLGQGTNTSWRDQPRQALQDALAFARAGKGPFIDIERCLKVASPSRFLQLLWSQLVTSAGLGGSVESIKRFAIYVLTMPRPGPPLLPIFVNTVLPSLITLIDGEQSQEQAAQADLLHSIVSSLFTAAVSMEVAVRTVMGQQTPALGQHSSALARRLVTELRARKLSYTSNTLSQRLSSSPACVANFPVFMELSV</sequence>
<protein>
    <submittedName>
        <fullName evidence="1">Uncharacterized protein</fullName>
    </submittedName>
</protein>
<accession>A0AAW0E1G6</accession>